<feature type="domain" description="Replication-associated protein ORF2/G2P" evidence="1">
    <location>
        <begin position="63"/>
        <end position="167"/>
    </location>
</feature>
<dbReference type="InterPro" id="IPR056906">
    <property type="entry name" value="ORF2/G2P_dom"/>
</dbReference>
<gene>
    <name evidence="2" type="ORF">KY227_002631</name>
</gene>
<evidence type="ECO:0000313" key="2">
    <source>
        <dbReference type="EMBL" id="EHT9939548.1"/>
    </source>
</evidence>
<sequence length="196" mass="22883">MMKSIPVTNANHPTSPHLESCLHQHVDNLFNKFSKLILLRIDFAYLSYSPEFTQQDIHGLCADMVQLENALKDIHGIAGYLWVTEYGDNHRHHVHSAIFINAQLRNKAWPVFQEIAECWQRITDAEGYAHRCTPQRHYKVRGEEVTEYNDDEGINAMKYILSYLAKTEQKPDGINIRFSTIPDRTRRGRPRAHLWK</sequence>
<dbReference type="EMBL" id="ABBJDF010000014">
    <property type="protein sequence ID" value="EHT9939548.1"/>
    <property type="molecule type" value="Genomic_DNA"/>
</dbReference>
<evidence type="ECO:0000259" key="1">
    <source>
        <dbReference type="Pfam" id="PF23343"/>
    </source>
</evidence>
<organism evidence="2">
    <name type="scientific">Citrobacter freundii</name>
    <dbReference type="NCBI Taxonomy" id="546"/>
    <lineage>
        <taxon>Bacteria</taxon>
        <taxon>Pseudomonadati</taxon>
        <taxon>Pseudomonadota</taxon>
        <taxon>Gammaproteobacteria</taxon>
        <taxon>Enterobacterales</taxon>
        <taxon>Enterobacteriaceae</taxon>
        <taxon>Citrobacter</taxon>
        <taxon>Citrobacter freundii complex</taxon>
    </lineage>
</organism>
<dbReference type="AlphaFoldDB" id="A0AAD2PR05"/>
<dbReference type="RefSeq" id="WP_181506244.1">
    <property type="nucleotide sequence ID" value="NZ_AP026940.1"/>
</dbReference>
<proteinExistence type="predicted"/>
<comment type="caution">
    <text evidence="2">The sequence shown here is derived from an EMBL/GenBank/DDBJ whole genome shotgun (WGS) entry which is preliminary data.</text>
</comment>
<protein>
    <submittedName>
        <fullName evidence="2">Inovirus-type Gp2 protein</fullName>
    </submittedName>
</protein>
<accession>A0AAD2PR05</accession>
<reference evidence="2" key="1">
    <citation type="submission" date="2021-07" db="EMBL/GenBank/DDBJ databases">
        <authorList>
            <consortium name="Clinical and Environmental Microbiology Branch: Whole genome sequencing antimicrobial resistance pathogens in the healthcare setting"/>
        </authorList>
    </citation>
    <scope>NUCLEOTIDE SEQUENCE</scope>
    <source>
        <strain evidence="2">2021DK-00049</strain>
    </source>
</reference>
<dbReference type="Pfam" id="PF23343">
    <property type="entry name" value="REP_ORF2-G2P"/>
    <property type="match status" value="1"/>
</dbReference>
<name>A0AAD2PR05_CITFR</name>